<feature type="chain" id="PRO_5038364443" evidence="1">
    <location>
        <begin position="24"/>
        <end position="304"/>
    </location>
</feature>
<comment type="caution">
    <text evidence="2">The sequence shown here is derived from an EMBL/GenBank/DDBJ whole genome shotgun (WGS) entry which is preliminary data.</text>
</comment>
<dbReference type="AlphaFoldDB" id="A0A9D3S426"/>
<name>A0A9D3S426_ANGAN</name>
<accession>A0A9D3S426</accession>
<dbReference type="Proteomes" id="UP001044222">
    <property type="component" value="Unassembled WGS sequence"/>
</dbReference>
<proteinExistence type="predicted"/>
<keyword evidence="1" id="KW-0732">Signal</keyword>
<organism evidence="2 3">
    <name type="scientific">Anguilla anguilla</name>
    <name type="common">European freshwater eel</name>
    <name type="synonym">Muraena anguilla</name>
    <dbReference type="NCBI Taxonomy" id="7936"/>
    <lineage>
        <taxon>Eukaryota</taxon>
        <taxon>Metazoa</taxon>
        <taxon>Chordata</taxon>
        <taxon>Craniata</taxon>
        <taxon>Vertebrata</taxon>
        <taxon>Euteleostomi</taxon>
        <taxon>Actinopterygii</taxon>
        <taxon>Neopterygii</taxon>
        <taxon>Teleostei</taxon>
        <taxon>Anguilliformes</taxon>
        <taxon>Anguillidae</taxon>
        <taxon>Anguilla</taxon>
    </lineage>
</organism>
<sequence length="304" mass="32371">MPKILATMLGHVVLQTLLVLWLAQNTLQGGTIHQGGGGVGKMLMPSRGAGVPLGMQGGHGHGAKPSKTGGGYGGAGGKHMKQGYISWPVYGAALGMGIGRGLGPQATKPRGGYGGNGFGYGGQAFGGYRPGASTYLRPGFGFGAGAGTGYPNVGGDMVLELGLDTLMVEGLKQQNQVMVLELVCSLDRGLNPMVMVQELVCPMDRELNPMDIMLELDIPMEEGLKQPNQVMVLEVVCPMDRVPSQMDMVLDTPTGEELKHPNQVMELESRMARGQQGLEKVFPMVEELNLYLQVMVYPTDIWLK</sequence>
<protein>
    <submittedName>
        <fullName evidence="2">Uncharacterized protein</fullName>
    </submittedName>
</protein>
<evidence type="ECO:0000313" key="3">
    <source>
        <dbReference type="Proteomes" id="UP001044222"/>
    </source>
</evidence>
<keyword evidence="3" id="KW-1185">Reference proteome</keyword>
<reference evidence="2" key="1">
    <citation type="submission" date="2021-01" db="EMBL/GenBank/DDBJ databases">
        <title>A chromosome-scale assembly of European eel, Anguilla anguilla.</title>
        <authorList>
            <person name="Henkel C."/>
            <person name="Jong-Raadsen S.A."/>
            <person name="Dufour S."/>
            <person name="Weltzien F.-A."/>
            <person name="Palstra A.P."/>
            <person name="Pelster B."/>
            <person name="Spaink H.P."/>
            <person name="Van Den Thillart G.E."/>
            <person name="Jansen H."/>
            <person name="Zahm M."/>
            <person name="Klopp C."/>
            <person name="Cedric C."/>
            <person name="Louis A."/>
            <person name="Berthelot C."/>
            <person name="Parey E."/>
            <person name="Roest Crollius H."/>
            <person name="Montfort J."/>
            <person name="Robinson-Rechavi M."/>
            <person name="Bucao C."/>
            <person name="Bouchez O."/>
            <person name="Gislard M."/>
            <person name="Lluch J."/>
            <person name="Milhes M."/>
            <person name="Lampietro C."/>
            <person name="Lopez Roques C."/>
            <person name="Donnadieu C."/>
            <person name="Braasch I."/>
            <person name="Desvignes T."/>
            <person name="Postlethwait J."/>
            <person name="Bobe J."/>
            <person name="Guiguen Y."/>
            <person name="Dirks R."/>
        </authorList>
    </citation>
    <scope>NUCLEOTIDE SEQUENCE</scope>
    <source>
        <strain evidence="2">Tag_6206</strain>
        <tissue evidence="2">Liver</tissue>
    </source>
</reference>
<evidence type="ECO:0000313" key="2">
    <source>
        <dbReference type="EMBL" id="KAG5854759.1"/>
    </source>
</evidence>
<dbReference type="EMBL" id="JAFIRN010000002">
    <property type="protein sequence ID" value="KAG5854759.1"/>
    <property type="molecule type" value="Genomic_DNA"/>
</dbReference>
<feature type="signal peptide" evidence="1">
    <location>
        <begin position="1"/>
        <end position="23"/>
    </location>
</feature>
<evidence type="ECO:0000256" key="1">
    <source>
        <dbReference type="SAM" id="SignalP"/>
    </source>
</evidence>
<gene>
    <name evidence="2" type="ORF">ANANG_G00041170</name>
</gene>